<name>A0ABR8PY77_9CLOT</name>
<proteinExistence type="predicted"/>
<accession>A0ABR8PY77</accession>
<evidence type="ECO:0008006" key="3">
    <source>
        <dbReference type="Google" id="ProtNLM"/>
    </source>
</evidence>
<sequence length="187" mass="21690">MEKSNIYLVFSRTGTWLSRSIKVITNSEYTHVALSLDSNFDNMYTFGRLNPNNPFYAGLTIENLHDGVYKKSSSCESLIYKIPVSKDQLDTLIDELNKYYYSDIKYKYNFLGLFAVLLDKPWKRSRHYFCSQFVTELLIKSSIWDSPKLPELTRPTDLVHIDNKEIIFQGSTNEISTIVNNLSPIAF</sequence>
<keyword evidence="2" id="KW-1185">Reference proteome</keyword>
<dbReference type="RefSeq" id="WP_143316814.1">
    <property type="nucleotide sequence ID" value="NZ_JACSRA010000036.1"/>
</dbReference>
<dbReference type="EMBL" id="JACSRA010000036">
    <property type="protein sequence ID" value="MBD7913130.1"/>
    <property type="molecule type" value="Genomic_DNA"/>
</dbReference>
<organism evidence="1 2">
    <name type="scientific">Clostridium cibarium</name>
    <dbReference type="NCBI Taxonomy" id="2762247"/>
    <lineage>
        <taxon>Bacteria</taxon>
        <taxon>Bacillati</taxon>
        <taxon>Bacillota</taxon>
        <taxon>Clostridia</taxon>
        <taxon>Eubacteriales</taxon>
        <taxon>Clostridiaceae</taxon>
        <taxon>Clostridium</taxon>
    </lineage>
</organism>
<evidence type="ECO:0000313" key="1">
    <source>
        <dbReference type="EMBL" id="MBD7913130.1"/>
    </source>
</evidence>
<protein>
    <recommendedName>
        <fullName evidence="3">Permuted papain-like amidase enzyme, YaeF/YiiX, C92 family</fullName>
    </recommendedName>
</protein>
<gene>
    <name evidence="1" type="ORF">H9661_17405</name>
</gene>
<dbReference type="SUPFAM" id="SSF54001">
    <property type="entry name" value="Cysteine proteinases"/>
    <property type="match status" value="1"/>
</dbReference>
<dbReference type="InterPro" id="IPR038765">
    <property type="entry name" value="Papain-like_cys_pep_sf"/>
</dbReference>
<evidence type="ECO:0000313" key="2">
    <source>
        <dbReference type="Proteomes" id="UP000627781"/>
    </source>
</evidence>
<dbReference type="Proteomes" id="UP000627781">
    <property type="component" value="Unassembled WGS sequence"/>
</dbReference>
<dbReference type="Gene3D" id="3.90.1720.10">
    <property type="entry name" value="endopeptidase domain like (from Nostoc punctiforme)"/>
    <property type="match status" value="1"/>
</dbReference>
<comment type="caution">
    <text evidence="1">The sequence shown here is derived from an EMBL/GenBank/DDBJ whole genome shotgun (WGS) entry which is preliminary data.</text>
</comment>
<reference evidence="1 2" key="1">
    <citation type="submission" date="2020-08" db="EMBL/GenBank/DDBJ databases">
        <title>A Genomic Blueprint of the Chicken Gut Microbiome.</title>
        <authorList>
            <person name="Gilroy R."/>
            <person name="Ravi A."/>
            <person name="Getino M."/>
            <person name="Pursley I."/>
            <person name="Horton D.L."/>
            <person name="Alikhan N.-F."/>
            <person name="Baker D."/>
            <person name="Gharbi K."/>
            <person name="Hall N."/>
            <person name="Watson M."/>
            <person name="Adriaenssens E.M."/>
            <person name="Foster-Nyarko E."/>
            <person name="Jarju S."/>
            <person name="Secka A."/>
            <person name="Antonio M."/>
            <person name="Oren A."/>
            <person name="Chaudhuri R."/>
            <person name="La Ragione R.M."/>
            <person name="Hildebrand F."/>
            <person name="Pallen M.J."/>
        </authorList>
    </citation>
    <scope>NUCLEOTIDE SEQUENCE [LARGE SCALE GENOMIC DNA]</scope>
    <source>
        <strain evidence="1 2">Sa3CVN1</strain>
    </source>
</reference>